<comment type="caution">
    <text evidence="3">The sequence shown here is derived from an EMBL/GenBank/DDBJ whole genome shotgun (WGS) entry which is preliminary data.</text>
</comment>
<evidence type="ECO:0000256" key="2">
    <source>
        <dbReference type="SAM" id="SignalP"/>
    </source>
</evidence>
<keyword evidence="2" id="KW-0732">Signal</keyword>
<dbReference type="RefSeq" id="WP_150091781.1">
    <property type="nucleotide sequence ID" value="NZ_VWSF01000023.1"/>
</dbReference>
<feature type="compositionally biased region" description="Basic residues" evidence="1">
    <location>
        <begin position="383"/>
        <end position="394"/>
    </location>
</feature>
<dbReference type="SUPFAM" id="SSF51445">
    <property type="entry name" value="(Trans)glycosidases"/>
    <property type="match status" value="1"/>
</dbReference>
<evidence type="ECO:0000313" key="4">
    <source>
        <dbReference type="Proteomes" id="UP000323426"/>
    </source>
</evidence>
<dbReference type="GO" id="GO:0016787">
    <property type="term" value="F:hydrolase activity"/>
    <property type="evidence" value="ECO:0007669"/>
    <property type="project" value="UniProtKB-KW"/>
</dbReference>
<proteinExistence type="predicted"/>
<sequence>MPSAIRSFLTCFLLSISLSVWAQRPIWTKEQANAWYAKQPWLVGCNYSPYNAINQLEMWQTETFDLATIDKELAWAESLGFNTLRVFLHDQLWVQDAEGFKKRIDQFLNIAQKHKIKPMFVLFDSCWDPFPHLGKQHEPVQGLHNSGWVQGPGADVLKDPAKQAYLKGYVEGIVSHFKDDGRILAWDVWNEPDNMNNSSYFRWEPTNKVELVTRLLPQVFTWTFSANPTQPVTCGIWNGDWSTPEKLNPLQKIMVENSDVISFHNYDDAPEFEKRVKWLQQYGRPLLCTEYMSRGNKSTFQGSLPVAQRYKVAAYNWGFVAGKTNTIYPWDSWQKPYPKEPELWFHDIYRANGEPYRTEEVTLIRELTQVNAKNSQQRPLQTRPKKKQKAAAQR</sequence>
<evidence type="ECO:0000256" key="1">
    <source>
        <dbReference type="SAM" id="MobiDB-lite"/>
    </source>
</evidence>
<evidence type="ECO:0000313" key="3">
    <source>
        <dbReference type="EMBL" id="KAA5541169.1"/>
    </source>
</evidence>
<keyword evidence="4" id="KW-1185">Reference proteome</keyword>
<organism evidence="3 4">
    <name type="scientific">Adhaeribacter rhizoryzae</name>
    <dbReference type="NCBI Taxonomy" id="2607907"/>
    <lineage>
        <taxon>Bacteria</taxon>
        <taxon>Pseudomonadati</taxon>
        <taxon>Bacteroidota</taxon>
        <taxon>Cytophagia</taxon>
        <taxon>Cytophagales</taxon>
        <taxon>Hymenobacteraceae</taxon>
        <taxon>Adhaeribacter</taxon>
    </lineage>
</organism>
<keyword evidence="3" id="KW-0378">Hydrolase</keyword>
<feature type="region of interest" description="Disordered" evidence="1">
    <location>
        <begin position="372"/>
        <end position="394"/>
    </location>
</feature>
<feature type="chain" id="PRO_5024334207" evidence="2">
    <location>
        <begin position="23"/>
        <end position="394"/>
    </location>
</feature>
<dbReference type="Proteomes" id="UP000323426">
    <property type="component" value="Unassembled WGS sequence"/>
</dbReference>
<name>A0A5M6D5U5_9BACT</name>
<accession>A0A5M6D5U5</accession>
<gene>
    <name evidence="3" type="ORF">F0145_21290</name>
</gene>
<feature type="signal peptide" evidence="2">
    <location>
        <begin position="1"/>
        <end position="22"/>
    </location>
</feature>
<reference evidence="3 4" key="1">
    <citation type="submission" date="2019-09" db="EMBL/GenBank/DDBJ databases">
        <title>Genome sequence and assembly of Adhaeribacter sp.</title>
        <authorList>
            <person name="Chhetri G."/>
        </authorList>
    </citation>
    <scope>NUCLEOTIDE SEQUENCE [LARGE SCALE GENOMIC DNA]</scope>
    <source>
        <strain evidence="3 4">DK36</strain>
    </source>
</reference>
<dbReference type="InterPro" id="IPR017853">
    <property type="entry name" value="GH"/>
</dbReference>
<dbReference type="AlphaFoldDB" id="A0A5M6D5U5"/>
<dbReference type="EMBL" id="VWSF01000023">
    <property type="protein sequence ID" value="KAA5541169.1"/>
    <property type="molecule type" value="Genomic_DNA"/>
</dbReference>
<protein>
    <submittedName>
        <fullName evidence="3">Glycoside hydrolase family 5 protein</fullName>
    </submittedName>
</protein>
<dbReference type="Gene3D" id="3.20.20.80">
    <property type="entry name" value="Glycosidases"/>
    <property type="match status" value="1"/>
</dbReference>